<keyword evidence="2" id="KW-1185">Reference proteome</keyword>
<protein>
    <submittedName>
        <fullName evidence="1">Uncharacterized protein</fullName>
    </submittedName>
</protein>
<evidence type="ECO:0000313" key="1">
    <source>
        <dbReference type="EMBL" id="SEJ27313.1"/>
    </source>
</evidence>
<proteinExistence type="predicted"/>
<organism evidence="1 2">
    <name type="scientific">Bhargavaea ginsengi</name>
    <dbReference type="NCBI Taxonomy" id="426757"/>
    <lineage>
        <taxon>Bacteria</taxon>
        <taxon>Bacillati</taxon>
        <taxon>Bacillota</taxon>
        <taxon>Bacilli</taxon>
        <taxon>Bacillales</taxon>
        <taxon>Caryophanaceae</taxon>
        <taxon>Bhargavaea</taxon>
    </lineage>
</organism>
<dbReference type="STRING" id="426757.SAMN04488127_1461"/>
<name>A0A1H6XDV0_9BACL</name>
<accession>A0A1H6XDV0</accession>
<dbReference type="Proteomes" id="UP000199200">
    <property type="component" value="Unassembled WGS sequence"/>
</dbReference>
<reference evidence="2" key="1">
    <citation type="submission" date="2016-10" db="EMBL/GenBank/DDBJ databases">
        <authorList>
            <person name="Varghese N."/>
            <person name="Submissions S."/>
        </authorList>
    </citation>
    <scope>NUCLEOTIDE SEQUENCE [LARGE SCALE GENOMIC DNA]</scope>
    <source>
        <strain evidence="2">CGMCC 1.6763</strain>
    </source>
</reference>
<evidence type="ECO:0000313" key="2">
    <source>
        <dbReference type="Proteomes" id="UP000199200"/>
    </source>
</evidence>
<dbReference type="AlphaFoldDB" id="A0A1H6XDV0"/>
<dbReference type="EMBL" id="FNZF01000002">
    <property type="protein sequence ID" value="SEJ27313.1"/>
    <property type="molecule type" value="Genomic_DNA"/>
</dbReference>
<gene>
    <name evidence="1" type="ORF">SAMN04488127_1461</name>
</gene>
<sequence length="74" mass="8849">MFANQRKLRLSGLHPLKIYLCMIRSMFAIFLFSLKGFAKLIEEKNSFHFPSETEMNFMIRFIWKTQNALMNITL</sequence>